<dbReference type="Pfam" id="PF13426">
    <property type="entry name" value="PAS_9"/>
    <property type="match status" value="1"/>
</dbReference>
<evidence type="ECO:0000256" key="1">
    <source>
        <dbReference type="ARBA" id="ARBA00023015"/>
    </source>
</evidence>
<dbReference type="Pfam" id="PF13185">
    <property type="entry name" value="GAF_2"/>
    <property type="match status" value="2"/>
</dbReference>
<feature type="domain" description="PAC" evidence="6">
    <location>
        <begin position="276"/>
        <end position="328"/>
    </location>
</feature>
<dbReference type="InterPro" id="IPR035965">
    <property type="entry name" value="PAS-like_dom_sf"/>
</dbReference>
<dbReference type="SMART" id="SM00065">
    <property type="entry name" value="GAF"/>
    <property type="match status" value="2"/>
</dbReference>
<feature type="domain" description="PAS" evidence="5">
    <location>
        <begin position="866"/>
        <end position="935"/>
    </location>
</feature>
<protein>
    <submittedName>
        <fullName evidence="7">PAS domain S-box protein</fullName>
    </submittedName>
</protein>
<dbReference type="SUPFAM" id="SSF55781">
    <property type="entry name" value="GAF domain-like"/>
    <property type="match status" value="2"/>
</dbReference>
<dbReference type="NCBIfam" id="TIGR00229">
    <property type="entry name" value="sensory_box"/>
    <property type="match status" value="5"/>
</dbReference>
<dbReference type="InterPro" id="IPR013656">
    <property type="entry name" value="PAS_4"/>
</dbReference>
<dbReference type="RefSeq" id="WP_310901536.1">
    <property type="nucleotide sequence ID" value="NZ_JAMQOS010000005.1"/>
</dbReference>
<dbReference type="InterPro" id="IPR052155">
    <property type="entry name" value="Biofilm_reg_signaling"/>
</dbReference>
<dbReference type="PANTHER" id="PTHR44757">
    <property type="entry name" value="DIGUANYLATE CYCLASE DGCP"/>
    <property type="match status" value="1"/>
</dbReference>
<dbReference type="InterPro" id="IPR013767">
    <property type="entry name" value="PAS_fold"/>
</dbReference>
<proteinExistence type="predicted"/>
<evidence type="ECO:0000256" key="4">
    <source>
        <dbReference type="SAM" id="MobiDB-lite"/>
    </source>
</evidence>
<dbReference type="EMBL" id="JAMQOS010000005">
    <property type="protein sequence ID" value="MDS0283706.1"/>
    <property type="molecule type" value="Genomic_DNA"/>
</dbReference>
<dbReference type="SUPFAM" id="SSF55785">
    <property type="entry name" value="PYP-like sensor domain (PAS domain)"/>
    <property type="match status" value="6"/>
</dbReference>
<evidence type="ECO:0000259" key="6">
    <source>
        <dbReference type="PROSITE" id="PS50113"/>
    </source>
</evidence>
<dbReference type="Pfam" id="PF15915">
    <property type="entry name" value="BAT"/>
    <property type="match status" value="1"/>
</dbReference>
<dbReference type="InterPro" id="IPR031803">
    <property type="entry name" value="BAT_GAF/HTH-assoc"/>
</dbReference>
<feature type="domain" description="PAS" evidence="5">
    <location>
        <begin position="201"/>
        <end position="259"/>
    </location>
</feature>
<dbReference type="PROSITE" id="PS50113">
    <property type="entry name" value="PAC"/>
    <property type="match status" value="2"/>
</dbReference>
<keyword evidence="1" id="KW-0805">Transcription regulation</keyword>
<feature type="domain" description="PAC" evidence="6">
    <location>
        <begin position="575"/>
        <end position="627"/>
    </location>
</feature>
<feature type="coiled-coil region" evidence="3">
    <location>
        <begin position="615"/>
        <end position="642"/>
    </location>
</feature>
<dbReference type="PANTHER" id="PTHR44757:SF2">
    <property type="entry name" value="BIOFILM ARCHITECTURE MAINTENANCE PROTEIN MBAA"/>
    <property type="match status" value="1"/>
</dbReference>
<gene>
    <name evidence="7" type="ORF">NDI86_16385</name>
</gene>
<dbReference type="SMART" id="SM00086">
    <property type="entry name" value="PAC"/>
    <property type="match status" value="3"/>
</dbReference>
<evidence type="ECO:0000256" key="2">
    <source>
        <dbReference type="ARBA" id="ARBA00023163"/>
    </source>
</evidence>
<dbReference type="InterPro" id="IPR000700">
    <property type="entry name" value="PAS-assoc_C"/>
</dbReference>
<evidence type="ECO:0000259" key="5">
    <source>
        <dbReference type="PROSITE" id="PS50112"/>
    </source>
</evidence>
<dbReference type="PROSITE" id="PS50112">
    <property type="entry name" value="PAS"/>
    <property type="match status" value="6"/>
</dbReference>
<evidence type="ECO:0000313" key="8">
    <source>
        <dbReference type="Proteomes" id="UP001268864"/>
    </source>
</evidence>
<dbReference type="Gene3D" id="3.30.450.40">
    <property type="match status" value="2"/>
</dbReference>
<dbReference type="Pfam" id="PF08448">
    <property type="entry name" value="PAS_4"/>
    <property type="match status" value="4"/>
</dbReference>
<accession>A0ABU2FTX4</accession>
<keyword evidence="8" id="KW-1185">Reference proteome</keyword>
<reference evidence="7 8" key="1">
    <citation type="submission" date="2022-06" db="EMBL/GenBank/DDBJ databases">
        <title>Halomicroarcula sp. a new haloarchaeum isolate from saline soil.</title>
        <authorList>
            <person name="Strakova D."/>
            <person name="Galisteo C."/>
            <person name="Sanchez-Porro C."/>
            <person name="Ventosa A."/>
        </authorList>
    </citation>
    <scope>NUCLEOTIDE SEQUENCE [LARGE SCALE GENOMIC DNA]</scope>
    <source>
        <strain evidence="7 8">S3CR25-11</strain>
    </source>
</reference>
<dbReference type="Pfam" id="PF04967">
    <property type="entry name" value="HTH_10"/>
    <property type="match status" value="1"/>
</dbReference>
<dbReference type="InterPro" id="IPR007050">
    <property type="entry name" value="HTH_bacterioopsin"/>
</dbReference>
<feature type="domain" description="PAS" evidence="5">
    <location>
        <begin position="745"/>
        <end position="814"/>
    </location>
</feature>
<dbReference type="Proteomes" id="UP001268864">
    <property type="component" value="Unassembled WGS sequence"/>
</dbReference>
<evidence type="ECO:0000256" key="3">
    <source>
        <dbReference type="SAM" id="Coils"/>
    </source>
</evidence>
<feature type="domain" description="PAS" evidence="5">
    <location>
        <begin position="632"/>
        <end position="702"/>
    </location>
</feature>
<name>A0ABU2FTX4_9EURY</name>
<dbReference type="InterPro" id="IPR001610">
    <property type="entry name" value="PAC"/>
</dbReference>
<evidence type="ECO:0000313" key="7">
    <source>
        <dbReference type="EMBL" id="MDS0283706.1"/>
    </source>
</evidence>
<dbReference type="InterPro" id="IPR000014">
    <property type="entry name" value="PAS"/>
</dbReference>
<dbReference type="InterPro" id="IPR029016">
    <property type="entry name" value="GAF-like_dom_sf"/>
</dbReference>
<dbReference type="Gene3D" id="3.30.450.20">
    <property type="entry name" value="PAS domain"/>
    <property type="match status" value="6"/>
</dbReference>
<dbReference type="InterPro" id="IPR003018">
    <property type="entry name" value="GAF"/>
</dbReference>
<keyword evidence="3" id="KW-0175">Coiled coil</keyword>
<comment type="caution">
    <text evidence="7">The sequence shown here is derived from an EMBL/GenBank/DDBJ whole genome shotgun (WGS) entry which is preliminary data.</text>
</comment>
<organism evidence="7 8">
    <name type="scientific">Haloarcula onubensis</name>
    <dbReference type="NCBI Taxonomy" id="2950539"/>
    <lineage>
        <taxon>Archaea</taxon>
        <taxon>Methanobacteriati</taxon>
        <taxon>Methanobacteriota</taxon>
        <taxon>Stenosarchaea group</taxon>
        <taxon>Halobacteria</taxon>
        <taxon>Halobacteriales</taxon>
        <taxon>Haloarculaceae</taxon>
        <taxon>Haloarcula</taxon>
    </lineage>
</organism>
<keyword evidence="2" id="KW-0804">Transcription</keyword>
<feature type="domain" description="PAS" evidence="5">
    <location>
        <begin position="497"/>
        <end position="571"/>
    </location>
</feature>
<sequence>MDASTLTAELGETLSVFEAGGEPRTTPEVAADLDLGRRTAYARLERLAETDRLATKKVGASARIWWRPPTAVDATATRALLDGVADCGDTGVLVVDADDRVTWANDAFRRSFGLEDADLVGRGAAALVEGPLAAAVEDAAAFGDAHADGTALECRVDPGADGEARWLEHTCRRIHEGALAGGRVHRYAPVTDRDADAPVDRRAEFESLVDAVEEYAIFTLDTDGHVRTWNPGSAAIKGYEASDILGEHFSTFYTDADREAGVPEANLAAARESGGVSAEGWRVRADGTRFWADVRITAIRDADGDLQGFAKVTRDMTASRRDEAERELLTDTINSLAGADSLESGLQAALGDICAVTEWEYAEAWVPTDEGDLRRAEADYHVDELADFAAFSGDYRFDPGEGLPGRVYASGTSEWAADLSDDSDGEFCRRDAALDADLRSSLGVPVVADGEVVAVLTFLMRDRRQRDERLVDLVSSVATELGTVVARRRAEQRLDRQHELLDRVFETAPTGLALFDTDRELLRANERLAETLGLSTEQTAGFSADDWQLYGPDGAPIPYDLQPVGRVLETGESVTEEEVRLERPDGSTAWLAMNAVPLTDADGALDQVVVSAQDITRLKERASRLERQRDDIEAELEEVLGRIDDGFFAIDDDWRITHVNDRAATLLERPAGELLGRNLWEAFPEAVDTAFKQKYERALADQESTTFEEYYPPLERWFEVTVYPSDTGLSVYFRDVTRRKARERDLEQYERIVETVGDGIYVLDEDGTFHHVNEAFVEMTQFSRARLLGSHASLVFGDDFEQLEATALRSIDRGEDDVAVFEEAVETATDETITVESRFRTFEVNGERRRAGVIRDITDRIERERDLELYATIVETVPDGVYALDEDDRFVLVNEAFCDLVEYDREELLGAHPTLVNSEALNRRANELAREVTAGDRTTATLELELQTASGESVPVEGHFSPYSHRDLAGRCGVARDISARVERERELTRQREQLTALNNLNRVLREITEAVIEQSTREEIERTVCELLADADSYLFAWVGDADATTQTVRLREEAGVEGYLDDVTISVDPDDEHSEGPTGRAFRTGDVQTTDHAQTAPRYEPWHDHASEYGYRSSAAIPIVHEDTVYGVLNVYSDRQNAFQAAEREMVSQLGEIVGHAIAAVDRKQALLSDEVVELAFHIDDVMASLGIDEAVEGRVELEHVVSVEDDEYVLFGRATPDATGVVEAMAEEVPFYDSVTFRDDGERFELTVTEPPVLSVIASLGGSVEEAVIEDGDYRLVVHLSPTADIGRAIETVMDAYPDATLLKRRQLSKRGTDGAASGDFLADLTDRQRTVLETAYYAGFFEWPRAAAGEAVADSLGVAPPTFHQHIRKAERQVFDRVFSSAD</sequence>
<feature type="domain" description="PAS" evidence="5">
    <location>
        <begin position="77"/>
        <end position="122"/>
    </location>
</feature>
<dbReference type="Pfam" id="PF00989">
    <property type="entry name" value="PAS"/>
    <property type="match status" value="1"/>
</dbReference>
<feature type="region of interest" description="Disordered" evidence="4">
    <location>
        <begin position="1067"/>
        <end position="1097"/>
    </location>
</feature>
<dbReference type="CDD" id="cd00130">
    <property type="entry name" value="PAS"/>
    <property type="match status" value="6"/>
</dbReference>
<dbReference type="SMART" id="SM00091">
    <property type="entry name" value="PAS"/>
    <property type="match status" value="6"/>
</dbReference>